<dbReference type="EnsemblPlants" id="AVESA.00010b.r2.7DG1345500.1">
    <property type="protein sequence ID" value="AVESA.00010b.r2.7DG1345500.1.CDS.1"/>
    <property type="gene ID" value="AVESA.00010b.r2.7DG1345500"/>
</dbReference>
<dbReference type="Proteomes" id="UP001732700">
    <property type="component" value="Chromosome 7D"/>
</dbReference>
<name>A0ACD6ABW1_AVESA</name>
<evidence type="ECO:0000313" key="2">
    <source>
        <dbReference type="Proteomes" id="UP001732700"/>
    </source>
</evidence>
<reference evidence="1" key="1">
    <citation type="submission" date="2021-05" db="EMBL/GenBank/DDBJ databases">
        <authorList>
            <person name="Scholz U."/>
            <person name="Mascher M."/>
            <person name="Fiebig A."/>
        </authorList>
    </citation>
    <scope>NUCLEOTIDE SEQUENCE [LARGE SCALE GENOMIC DNA]</scope>
</reference>
<keyword evidence="2" id="KW-1185">Reference proteome</keyword>
<organism evidence="1 2">
    <name type="scientific">Avena sativa</name>
    <name type="common">Oat</name>
    <dbReference type="NCBI Taxonomy" id="4498"/>
    <lineage>
        <taxon>Eukaryota</taxon>
        <taxon>Viridiplantae</taxon>
        <taxon>Streptophyta</taxon>
        <taxon>Embryophyta</taxon>
        <taxon>Tracheophyta</taxon>
        <taxon>Spermatophyta</taxon>
        <taxon>Magnoliopsida</taxon>
        <taxon>Liliopsida</taxon>
        <taxon>Poales</taxon>
        <taxon>Poaceae</taxon>
        <taxon>BOP clade</taxon>
        <taxon>Pooideae</taxon>
        <taxon>Poodae</taxon>
        <taxon>Poeae</taxon>
        <taxon>Poeae Chloroplast Group 1 (Aveneae type)</taxon>
        <taxon>Aveninae</taxon>
        <taxon>Avena</taxon>
    </lineage>
</organism>
<reference evidence="1" key="2">
    <citation type="submission" date="2025-09" db="UniProtKB">
        <authorList>
            <consortium name="EnsemblPlants"/>
        </authorList>
    </citation>
    <scope>IDENTIFICATION</scope>
</reference>
<proteinExistence type="predicted"/>
<evidence type="ECO:0000313" key="1">
    <source>
        <dbReference type="EnsemblPlants" id="AVESA.00010b.r2.7DG1345500.1.CDS.1"/>
    </source>
</evidence>
<accession>A0ACD6ABW1</accession>
<protein>
    <submittedName>
        <fullName evidence="1">Uncharacterized protein</fullName>
    </submittedName>
</protein>
<sequence>MARRRPPTAGSPVQDGLHFHPSPPIATNKKVASPLTDIPDHLLAEILIRLPSPEDLARISAACVSFRRLATDRSFLRCFRRLHAPPLLGFRDHDGFYPALPPHPSAPAARALALAADFSFSFLPSHCRWAVQDIRDGRVLLHRLHEQRDQLPLFTELVVCDPLHRRYILLPQVPDDLAASVQHLDPTVRKPQCTTFFLPIGEEEAAAAVEETTFRVICMIHCEHYLSTFVFSSSTGQWRAAASKAWSDLILSKREAVMMSQIHPFFLRRQYAYGCFYWDWLIIKIKKLLVFDTRRMEFSMADLPPGEWRMQVAIVEAGQGMLGMFVFRGGTAAGLSYIVAQHKGDSPSKWQTEKRISLDSGYKYCIEDATERYLLLGRTETSFLENPLTEYFSMGIKTLKLQRICAKQSTLMYGNRLYTNFPPSLLSSPTI</sequence>